<dbReference type="GO" id="GO:0016757">
    <property type="term" value="F:glycosyltransferase activity"/>
    <property type="evidence" value="ECO:0007669"/>
    <property type="project" value="InterPro"/>
</dbReference>
<evidence type="ECO:0000313" key="3">
    <source>
        <dbReference type="EMBL" id="SHF40755.1"/>
    </source>
</evidence>
<proteinExistence type="predicted"/>
<keyword evidence="4" id="KW-1185">Reference proteome</keyword>
<sequence>MRNRTLLYVINVDWYFNLHWLDRAKYFQSKGFKIHIISHFKDDRLKDELESNGFHCSNLFLKRKSLSILSELKYIFLLYKIIKSIKPNLIHCVTIKPNIYCGLLNRFFFKKPIVYSITGTGAIYSNKRYFILEKFISTLYRTISLNKTKFIFENSEDYILFTKKGIIHNNGVVIKGAGIDLKKFPASPVPYNGKILFAARLLREKGLEDLVEARNILNSRNVNITITVAGIIDNDTRSSMPLSIIEKWDKEGQINWVGNQCNMPELIKQHDLVCLPTTYGEGVPRILIEAASCQRAIVTTDVPGCREIVSEGFNGFLAQPGNAISLACCIQRVVSSRKKLLHFGLNGRAKVETEYAQEIVFEQTMKQYCNLLNDIS</sequence>
<reference evidence="4" key="1">
    <citation type="submission" date="2016-11" db="EMBL/GenBank/DDBJ databases">
        <authorList>
            <person name="Varghese N."/>
            <person name="Submissions S."/>
        </authorList>
    </citation>
    <scope>NUCLEOTIDE SEQUENCE [LARGE SCALE GENOMIC DNA]</scope>
    <source>
        <strain evidence="4">DSM 21264</strain>
    </source>
</reference>
<dbReference type="RefSeq" id="WP_072959139.1">
    <property type="nucleotide sequence ID" value="NZ_FQUH01000009.1"/>
</dbReference>
<dbReference type="EMBL" id="FQUH01000009">
    <property type="protein sequence ID" value="SHF40755.1"/>
    <property type="molecule type" value="Genomic_DNA"/>
</dbReference>
<feature type="domain" description="Glycosyl transferase family 1" evidence="1">
    <location>
        <begin position="194"/>
        <end position="349"/>
    </location>
</feature>
<evidence type="ECO:0000313" key="4">
    <source>
        <dbReference type="Proteomes" id="UP000184159"/>
    </source>
</evidence>
<dbReference type="InterPro" id="IPR001296">
    <property type="entry name" value="Glyco_trans_1"/>
</dbReference>
<dbReference type="InterPro" id="IPR028098">
    <property type="entry name" value="Glyco_trans_4-like_N"/>
</dbReference>
<dbReference type="PANTHER" id="PTHR12526">
    <property type="entry name" value="GLYCOSYLTRANSFERASE"/>
    <property type="match status" value="1"/>
</dbReference>
<protein>
    <submittedName>
        <fullName evidence="3">Glycosyltransferase involved in cell wall bisynthesis</fullName>
    </submittedName>
</protein>
<dbReference type="PANTHER" id="PTHR12526:SF638">
    <property type="entry name" value="SPORE COAT PROTEIN SA"/>
    <property type="match status" value="1"/>
</dbReference>
<evidence type="ECO:0000259" key="2">
    <source>
        <dbReference type="Pfam" id="PF13477"/>
    </source>
</evidence>
<dbReference type="Proteomes" id="UP000184159">
    <property type="component" value="Unassembled WGS sequence"/>
</dbReference>
<dbReference type="AlphaFoldDB" id="A0A1M5BEC3"/>
<dbReference type="SUPFAM" id="SSF53756">
    <property type="entry name" value="UDP-Glycosyltransferase/glycogen phosphorylase"/>
    <property type="match status" value="1"/>
</dbReference>
<dbReference type="Pfam" id="PF13477">
    <property type="entry name" value="Glyco_trans_4_2"/>
    <property type="match status" value="1"/>
</dbReference>
<evidence type="ECO:0000259" key="1">
    <source>
        <dbReference type="Pfam" id="PF00534"/>
    </source>
</evidence>
<feature type="domain" description="Glycosyltransferase subfamily 4-like N-terminal" evidence="2">
    <location>
        <begin position="6"/>
        <end position="151"/>
    </location>
</feature>
<organism evidence="3 4">
    <name type="scientific">Vibrio gazogenes DSM 21264 = NBRC 103151</name>
    <dbReference type="NCBI Taxonomy" id="1123492"/>
    <lineage>
        <taxon>Bacteria</taxon>
        <taxon>Pseudomonadati</taxon>
        <taxon>Pseudomonadota</taxon>
        <taxon>Gammaproteobacteria</taxon>
        <taxon>Vibrionales</taxon>
        <taxon>Vibrionaceae</taxon>
        <taxon>Vibrio</taxon>
    </lineage>
</organism>
<keyword evidence="3" id="KW-0808">Transferase</keyword>
<dbReference type="GO" id="GO:1901135">
    <property type="term" value="P:carbohydrate derivative metabolic process"/>
    <property type="evidence" value="ECO:0007669"/>
    <property type="project" value="UniProtKB-ARBA"/>
</dbReference>
<gene>
    <name evidence="3" type="ORF">SAMN02745781_02211</name>
</gene>
<dbReference type="Pfam" id="PF00534">
    <property type="entry name" value="Glycos_transf_1"/>
    <property type="match status" value="1"/>
</dbReference>
<dbReference type="Gene3D" id="3.40.50.2000">
    <property type="entry name" value="Glycogen Phosphorylase B"/>
    <property type="match status" value="2"/>
</dbReference>
<accession>A0A1M5BEC3</accession>
<dbReference type="CDD" id="cd03808">
    <property type="entry name" value="GT4_CapM-like"/>
    <property type="match status" value="1"/>
</dbReference>
<name>A0A1M5BEC3_VIBGA</name>